<reference evidence="1 2" key="1">
    <citation type="submission" date="2020-08" db="EMBL/GenBank/DDBJ databases">
        <title>Sequencing the genomes of 1000 actinobacteria strains.</title>
        <authorList>
            <person name="Klenk H.-P."/>
        </authorList>
    </citation>
    <scope>NUCLEOTIDE SEQUENCE [LARGE SCALE GENOMIC DNA]</scope>
    <source>
        <strain evidence="1 2">DSM 19600</strain>
    </source>
</reference>
<comment type="caution">
    <text evidence="1">The sequence shown here is derived from an EMBL/GenBank/DDBJ whole genome shotgun (WGS) entry which is preliminary data.</text>
</comment>
<dbReference type="EMBL" id="JACIFH010000001">
    <property type="protein sequence ID" value="MBB4139977.1"/>
    <property type="molecule type" value="Genomic_DNA"/>
</dbReference>
<evidence type="ECO:0000313" key="2">
    <source>
        <dbReference type="Proteomes" id="UP000549113"/>
    </source>
</evidence>
<gene>
    <name evidence="1" type="ORF">BKA10_001771</name>
</gene>
<keyword evidence="2" id="KW-1185">Reference proteome</keyword>
<name>A0AA40SPQ6_9MICO</name>
<proteinExistence type="predicted"/>
<dbReference type="AlphaFoldDB" id="A0AA40SPQ6"/>
<organism evidence="1 2">
    <name type="scientific">Microbacterium invictum</name>
    <dbReference type="NCBI Taxonomy" id="515415"/>
    <lineage>
        <taxon>Bacteria</taxon>
        <taxon>Bacillati</taxon>
        <taxon>Actinomycetota</taxon>
        <taxon>Actinomycetes</taxon>
        <taxon>Micrococcales</taxon>
        <taxon>Microbacteriaceae</taxon>
        <taxon>Microbacterium</taxon>
    </lineage>
</organism>
<dbReference type="RefSeq" id="WP_183499577.1">
    <property type="nucleotide sequence ID" value="NZ_BAABCO010000005.1"/>
</dbReference>
<evidence type="ECO:0000313" key="1">
    <source>
        <dbReference type="EMBL" id="MBB4139977.1"/>
    </source>
</evidence>
<dbReference type="Proteomes" id="UP000549113">
    <property type="component" value="Unassembled WGS sequence"/>
</dbReference>
<protein>
    <submittedName>
        <fullName evidence="1">Uncharacterized protein</fullName>
    </submittedName>
</protein>
<sequence length="346" mass="36646">MSTQSQSATTDSTVSPWHYSNGRRFHLPAFDETTSTATVYALDGRAQYSAADAERIARTLGLDAAAHQEKPEYGWTVGDPEKSGPVLWMSPSGAGDVSFNTGVADPSSACWTQIAPDYGVDTEKGADFDEATWRAFDADVQACVAATPMPTDQQARDALSLFLTATGVDESQTQVTVTSEDTGRTMTATAARVVAGNVTVVTSTVHVSAKGLLYGYGGTATVVSLGDYGIVSPAEAARRLNDPVFTPAYAASTASEIDYDELNDPVTQPPAVPAAGTRVPWGITEFEIASARLGLAQMTSVEDERFLAPAYEFTDTEGNVWSVLAIAEAEIDPIGGGANWWNGWLY</sequence>
<accession>A0AA40SPQ6</accession>